<proteinExistence type="predicted"/>
<dbReference type="Proteomes" id="UP000297609">
    <property type="component" value="Unassembled WGS sequence"/>
</dbReference>
<dbReference type="PANTHER" id="PTHR47786:SF2">
    <property type="entry name" value="GLYCOSYL HYDROLASE FAMILY 13 CATALYTIC DOMAIN-CONTAINING PROTEIN"/>
    <property type="match status" value="1"/>
</dbReference>
<reference evidence="1" key="1">
    <citation type="journal article" date="2019" name="PLoS Negl. Trop. Dis.">
        <title>Revisiting the worldwide diversity of Leptospira species in the environment.</title>
        <authorList>
            <person name="Vincent A.T."/>
            <person name="Schiettekatte O."/>
            <person name="Bourhy P."/>
            <person name="Veyrier F.J."/>
            <person name="Picardeau M."/>
        </authorList>
    </citation>
    <scope>NUCLEOTIDE SEQUENCE [LARGE SCALE GENOMIC DNA]</scope>
    <source>
        <strain evidence="1">201702454</strain>
    </source>
</reference>
<dbReference type="PANTHER" id="PTHR47786">
    <property type="entry name" value="ALPHA-1,4-GLUCAN:MALTOSE-1-PHOSPHATE MALTOSYLTRANSFERASE"/>
    <property type="match status" value="1"/>
</dbReference>
<evidence type="ECO:0000313" key="1">
    <source>
        <dbReference type="EMBL" id="TGL53035.1"/>
    </source>
</evidence>
<dbReference type="RefSeq" id="WP_135619307.1">
    <property type="nucleotide sequence ID" value="NZ_RQGG01000028.1"/>
</dbReference>
<organism evidence="1 2">
    <name type="scientific">Leptospira kemamanensis</name>
    <dbReference type="NCBI Taxonomy" id="2484942"/>
    <lineage>
        <taxon>Bacteria</taxon>
        <taxon>Pseudomonadati</taxon>
        <taxon>Spirochaetota</taxon>
        <taxon>Spirochaetia</taxon>
        <taxon>Leptospirales</taxon>
        <taxon>Leptospiraceae</taxon>
        <taxon>Leptospira</taxon>
    </lineage>
</organism>
<dbReference type="EMBL" id="RQGG01000028">
    <property type="protein sequence ID" value="TGL53035.1"/>
    <property type="molecule type" value="Genomic_DNA"/>
</dbReference>
<sequence length="463" mass="54996">MKHPFHQIHLYEIGSRLFCGKKGKPIPALFDEIEKKAPFVWADEIWLMGVWKNSPSSRKIAQTMPELQPDFHHVKSNLEPDDVYGSPYAIYDYVPDPLITETNDLTEIYEWFHSKNKKLILDFVPNHLAIDSPLVKTYPHLFLKAEESNDLKNTFLHPNGQMYFHGRDPYFDGWTDTIQWDFSNPEVEVFHVQILRHIAKQCDGVRCDMAMLPLPDVFEKTHGKRSVYNWQTVIQTIKTEFPEFKFYAEVYWGLEETLLSLGFDATYDKDLYDAMYHKELPKINEILKHPSKKNQIQFLENHDERRAKQSFGEQNKIYFSLLQANPNIILFHDGQELGYRKKIPVQMIRADEETPNLETLEFYQRVFSVVKKRGKTIHYEETNYSEFNQFPIFTRLIHSESQTELFLWNYQNTTVSGWIPYQEGIFYQKELKDLVSGNIFPQEKNKEGIYYQLKPNQLQWFIF</sequence>
<dbReference type="Gene3D" id="3.20.20.80">
    <property type="entry name" value="Glycosidases"/>
    <property type="match status" value="1"/>
</dbReference>
<protein>
    <submittedName>
        <fullName evidence="1">Alpha-amylase</fullName>
    </submittedName>
</protein>
<accession>A0A4R9JT07</accession>
<comment type="caution">
    <text evidence="1">The sequence shown here is derived from an EMBL/GenBank/DDBJ whole genome shotgun (WGS) entry which is preliminary data.</text>
</comment>
<dbReference type="AlphaFoldDB" id="A0A4R9JT07"/>
<dbReference type="OrthoDB" id="9808590at2"/>
<name>A0A4R9JT07_9LEPT</name>
<gene>
    <name evidence="1" type="ORF">EHQ59_08820</name>
</gene>
<dbReference type="SUPFAM" id="SSF51445">
    <property type="entry name" value="(Trans)glycosidases"/>
    <property type="match status" value="1"/>
</dbReference>
<keyword evidence="2" id="KW-1185">Reference proteome</keyword>
<dbReference type="InterPro" id="IPR017853">
    <property type="entry name" value="GH"/>
</dbReference>
<evidence type="ECO:0000313" key="2">
    <source>
        <dbReference type="Proteomes" id="UP000297609"/>
    </source>
</evidence>